<dbReference type="Gene3D" id="2.60.120.10">
    <property type="entry name" value="Jelly Rolls"/>
    <property type="match status" value="1"/>
</dbReference>
<dbReference type="PIRSF" id="PIRSF019307">
    <property type="entry name" value="UCP019307"/>
    <property type="match status" value="1"/>
</dbReference>
<sequence length="179" mass="19710">MADISQYIQEVQAEPHLLQDDGTFPNNQKLPLIIYSQVLDLSEGDAASIMESVLQANGWGNSWRNGIYTYHHYHSTAHEFIGIYRGKVKVELGGPDVGIEVEAKAGDVIVIPAGVVHKNLGASADFACIGAYPPGQNFDMNYGKESERPQADENIKQVPLPNTDPVYGNRGMLLKLWKD</sequence>
<dbReference type="InterPro" id="IPR014500">
    <property type="entry name" value="UCP019307_cupin"/>
</dbReference>
<dbReference type="Pfam" id="PF07883">
    <property type="entry name" value="Cupin_2"/>
    <property type="match status" value="1"/>
</dbReference>
<protein>
    <submittedName>
        <fullName evidence="2">Cupin domain-containing protein</fullName>
    </submittedName>
</protein>
<organism evidence="2">
    <name type="scientific">Roseihalotalea indica</name>
    <dbReference type="NCBI Taxonomy" id="2867963"/>
    <lineage>
        <taxon>Bacteria</taxon>
        <taxon>Pseudomonadati</taxon>
        <taxon>Bacteroidota</taxon>
        <taxon>Cytophagia</taxon>
        <taxon>Cytophagales</taxon>
        <taxon>Catalimonadaceae</taxon>
        <taxon>Roseihalotalea</taxon>
    </lineage>
</organism>
<evidence type="ECO:0000313" key="2">
    <source>
        <dbReference type="EMBL" id="WKN39729.1"/>
    </source>
</evidence>
<dbReference type="InterPro" id="IPR047121">
    <property type="entry name" value="YjiB-like"/>
</dbReference>
<dbReference type="PANTHER" id="PTHR36448">
    <property type="entry name" value="BLR7373 PROTEIN"/>
    <property type="match status" value="1"/>
</dbReference>
<dbReference type="AlphaFoldDB" id="A0AA49JJD5"/>
<feature type="domain" description="Cupin type-2" evidence="1">
    <location>
        <begin position="71"/>
        <end position="118"/>
    </location>
</feature>
<dbReference type="EMBL" id="CP120682">
    <property type="protein sequence ID" value="WKN39729.1"/>
    <property type="molecule type" value="Genomic_DNA"/>
</dbReference>
<dbReference type="InterPro" id="IPR011051">
    <property type="entry name" value="RmlC_Cupin_sf"/>
</dbReference>
<reference evidence="2" key="1">
    <citation type="journal article" date="2023" name="Comput. Struct. Biotechnol. J.">
        <title>Discovery of a novel marine Bacteroidetes with a rich repertoire of carbohydrate-active enzymes.</title>
        <authorList>
            <person name="Chen B."/>
            <person name="Liu G."/>
            <person name="Chen Q."/>
            <person name="Wang H."/>
            <person name="Liu L."/>
            <person name="Tang K."/>
        </authorList>
    </citation>
    <scope>NUCLEOTIDE SEQUENCE</scope>
    <source>
        <strain evidence="2">TK19036</strain>
    </source>
</reference>
<dbReference type="InterPro" id="IPR014710">
    <property type="entry name" value="RmlC-like_jellyroll"/>
</dbReference>
<dbReference type="InterPro" id="IPR013096">
    <property type="entry name" value="Cupin_2"/>
</dbReference>
<dbReference type="PANTHER" id="PTHR36448:SF2">
    <property type="entry name" value="CUPIN TYPE-1 DOMAIN-CONTAINING PROTEIN"/>
    <property type="match status" value="1"/>
</dbReference>
<gene>
    <name evidence="2" type="ORF">K4G66_13610</name>
</gene>
<accession>A0AA49JJD5</accession>
<dbReference type="CDD" id="cd02219">
    <property type="entry name" value="cupin_YjlB-like"/>
    <property type="match status" value="1"/>
</dbReference>
<proteinExistence type="predicted"/>
<name>A0AA49JJD5_9BACT</name>
<evidence type="ECO:0000259" key="1">
    <source>
        <dbReference type="Pfam" id="PF07883"/>
    </source>
</evidence>
<dbReference type="SUPFAM" id="SSF51182">
    <property type="entry name" value="RmlC-like cupins"/>
    <property type="match status" value="1"/>
</dbReference>
<reference evidence="2" key="2">
    <citation type="journal article" date="2024" name="Antonie Van Leeuwenhoek">
        <title>Roseihalotalea indica gen. nov., sp. nov., a halophilic Bacteroidetes from mesopelagic Southwest Indian Ocean with higher carbohydrate metabolic potential.</title>
        <authorList>
            <person name="Chen B."/>
            <person name="Zhang M."/>
            <person name="Lin D."/>
            <person name="Ye J."/>
            <person name="Tang K."/>
        </authorList>
    </citation>
    <scope>NUCLEOTIDE SEQUENCE</scope>
    <source>
        <strain evidence="2">TK19036</strain>
    </source>
</reference>